<evidence type="ECO:0000259" key="10">
    <source>
        <dbReference type="PROSITE" id="PS51012"/>
    </source>
</evidence>
<feature type="transmembrane region" description="Helical" evidence="9">
    <location>
        <begin position="34"/>
        <end position="54"/>
    </location>
</feature>
<dbReference type="PRINTS" id="PR00164">
    <property type="entry name" value="ABC2TRNSPORT"/>
</dbReference>
<protein>
    <recommendedName>
        <fullName evidence="9">Transport permease protein</fullName>
    </recommendedName>
</protein>
<sequence length="262" mass="29395">MKRRSSWQIQKAVVFALLMREIKTRFGGNLAGVVWVLGAPLLQLAVLVWINTMLRGRLTRGSFEFPLFLLIGMVPYQLFKGLWVQVMNSVSANRGLFGFKQVKPIDTMVARTVLETCIDSLVLVVAMAVLGRIGYAPVVPLDAFAVMACILLLVLLGMGLGVLSAVIVEVLPRWQLFVQLLAMPLYLLSGIIFSLHGFPQEMVSLLLWNPVLHLVELCRAAWLPGYSLLPGVNWTLPLAWIIVVWTLALNLYWLRRRKLVMS</sequence>
<dbReference type="Proteomes" id="UP001379945">
    <property type="component" value="Unassembled WGS sequence"/>
</dbReference>
<evidence type="ECO:0000313" key="12">
    <source>
        <dbReference type="Proteomes" id="UP001379945"/>
    </source>
</evidence>
<feature type="transmembrane region" description="Helical" evidence="9">
    <location>
        <begin position="108"/>
        <end position="131"/>
    </location>
</feature>
<organism evidence="11 12">
    <name type="scientific">Ideonella margarita</name>
    <dbReference type="NCBI Taxonomy" id="2984191"/>
    <lineage>
        <taxon>Bacteria</taxon>
        <taxon>Pseudomonadati</taxon>
        <taxon>Pseudomonadota</taxon>
        <taxon>Betaproteobacteria</taxon>
        <taxon>Burkholderiales</taxon>
        <taxon>Sphaerotilaceae</taxon>
        <taxon>Ideonella</taxon>
    </lineage>
</organism>
<evidence type="ECO:0000313" key="11">
    <source>
        <dbReference type="EMBL" id="MEK8045690.1"/>
    </source>
</evidence>
<evidence type="ECO:0000256" key="7">
    <source>
        <dbReference type="ARBA" id="ARBA00022989"/>
    </source>
</evidence>
<reference evidence="11 12" key="1">
    <citation type="submission" date="2024-04" db="EMBL/GenBank/DDBJ databases">
        <title>Novel species of the genus Ideonella isolated from streams.</title>
        <authorList>
            <person name="Lu H."/>
        </authorList>
    </citation>
    <scope>NUCLEOTIDE SEQUENCE [LARGE SCALE GENOMIC DNA]</scope>
    <source>
        <strain evidence="11 12">LYT19W</strain>
    </source>
</reference>
<dbReference type="PANTHER" id="PTHR30413:SF8">
    <property type="entry name" value="TRANSPORT PERMEASE PROTEIN"/>
    <property type="match status" value="1"/>
</dbReference>
<evidence type="ECO:0000256" key="2">
    <source>
        <dbReference type="ARBA" id="ARBA00007783"/>
    </source>
</evidence>
<evidence type="ECO:0000256" key="1">
    <source>
        <dbReference type="ARBA" id="ARBA00004429"/>
    </source>
</evidence>
<feature type="transmembrane region" description="Helical" evidence="9">
    <location>
        <begin position="66"/>
        <end position="88"/>
    </location>
</feature>
<keyword evidence="3 9" id="KW-0813">Transport</keyword>
<dbReference type="InterPro" id="IPR013525">
    <property type="entry name" value="ABC2_TM"/>
</dbReference>
<dbReference type="Pfam" id="PF01061">
    <property type="entry name" value="ABC2_membrane"/>
    <property type="match status" value="1"/>
</dbReference>
<evidence type="ECO:0000256" key="5">
    <source>
        <dbReference type="ARBA" id="ARBA00022519"/>
    </source>
</evidence>
<evidence type="ECO:0000256" key="3">
    <source>
        <dbReference type="ARBA" id="ARBA00022448"/>
    </source>
</evidence>
<comment type="subcellular location">
    <subcellularLocation>
        <location evidence="1 9">Cell inner membrane</location>
        <topology evidence="1 9">Multi-pass membrane protein</topology>
    </subcellularLocation>
</comment>
<gene>
    <name evidence="11" type="ORF">AACH00_04945</name>
</gene>
<dbReference type="InterPro" id="IPR000412">
    <property type="entry name" value="ABC_2_transport"/>
</dbReference>
<keyword evidence="12" id="KW-1185">Reference proteome</keyword>
<keyword evidence="8 9" id="KW-0472">Membrane</keyword>
<feature type="transmembrane region" description="Helical" evidence="9">
    <location>
        <begin position="234"/>
        <end position="254"/>
    </location>
</feature>
<comment type="similarity">
    <text evidence="2 9">Belongs to the ABC-2 integral membrane protein family.</text>
</comment>
<dbReference type="EMBL" id="JBBUTI010000003">
    <property type="protein sequence ID" value="MEK8045690.1"/>
    <property type="molecule type" value="Genomic_DNA"/>
</dbReference>
<accession>A0ABU9C605</accession>
<keyword evidence="5" id="KW-0997">Cell inner membrane</keyword>
<keyword evidence="6 9" id="KW-0812">Transmembrane</keyword>
<dbReference type="PROSITE" id="PS51012">
    <property type="entry name" value="ABC_TM2"/>
    <property type="match status" value="1"/>
</dbReference>
<comment type="caution">
    <text evidence="11">The sequence shown here is derived from an EMBL/GenBank/DDBJ whole genome shotgun (WGS) entry which is preliminary data.</text>
</comment>
<feature type="domain" description="ABC transmembrane type-2" evidence="10">
    <location>
        <begin position="31"/>
        <end position="257"/>
    </location>
</feature>
<evidence type="ECO:0000256" key="8">
    <source>
        <dbReference type="ARBA" id="ARBA00023136"/>
    </source>
</evidence>
<evidence type="ECO:0000256" key="9">
    <source>
        <dbReference type="RuleBase" id="RU361157"/>
    </source>
</evidence>
<feature type="transmembrane region" description="Helical" evidence="9">
    <location>
        <begin position="174"/>
        <end position="195"/>
    </location>
</feature>
<dbReference type="InterPro" id="IPR047817">
    <property type="entry name" value="ABC2_TM_bact-type"/>
</dbReference>
<proteinExistence type="inferred from homology"/>
<dbReference type="PANTHER" id="PTHR30413">
    <property type="entry name" value="INNER MEMBRANE TRANSPORT PERMEASE"/>
    <property type="match status" value="1"/>
</dbReference>
<evidence type="ECO:0000256" key="6">
    <source>
        <dbReference type="ARBA" id="ARBA00022692"/>
    </source>
</evidence>
<keyword evidence="7 9" id="KW-1133">Transmembrane helix</keyword>
<dbReference type="RefSeq" id="WP_341397973.1">
    <property type="nucleotide sequence ID" value="NZ_JBBUTI010000003.1"/>
</dbReference>
<keyword evidence="4 9" id="KW-1003">Cell membrane</keyword>
<name>A0ABU9C605_9BURK</name>
<feature type="transmembrane region" description="Helical" evidence="9">
    <location>
        <begin position="143"/>
        <end position="168"/>
    </location>
</feature>
<evidence type="ECO:0000256" key="4">
    <source>
        <dbReference type="ARBA" id="ARBA00022475"/>
    </source>
</evidence>